<dbReference type="InterPro" id="IPR040364">
    <property type="entry name" value="TTC21A/TTC21B"/>
</dbReference>
<dbReference type="InterPro" id="IPR011990">
    <property type="entry name" value="TPR-like_helical_dom_sf"/>
</dbReference>
<dbReference type="InterPro" id="IPR056836">
    <property type="entry name" value="ARM_TT21_4th"/>
</dbReference>
<keyword evidence="3 4" id="KW-0802">TPR repeat</keyword>
<dbReference type="Pfam" id="PF25063">
    <property type="entry name" value="ARM_TT21_C"/>
    <property type="match status" value="1"/>
</dbReference>
<dbReference type="Pfam" id="PF25068">
    <property type="entry name" value="ARM_TT21_4th"/>
    <property type="match status" value="1"/>
</dbReference>
<feature type="repeat" description="TPR" evidence="4">
    <location>
        <begin position="735"/>
        <end position="768"/>
    </location>
</feature>
<evidence type="ECO:0000256" key="1">
    <source>
        <dbReference type="ARBA" id="ARBA00010935"/>
    </source>
</evidence>
<evidence type="ECO:0000259" key="6">
    <source>
        <dbReference type="Pfam" id="PF25062"/>
    </source>
</evidence>
<dbReference type="EMBL" id="GIFK01004833">
    <property type="protein sequence ID" value="NBJ62536.1"/>
    <property type="molecule type" value="Transcribed_RNA"/>
</dbReference>
<accession>A0A6B2EJT4</accession>
<evidence type="ECO:0000259" key="7">
    <source>
        <dbReference type="Pfam" id="PF25063"/>
    </source>
</evidence>
<feature type="repeat" description="TPR" evidence="4">
    <location>
        <begin position="1279"/>
        <end position="1312"/>
    </location>
</feature>
<dbReference type="FunFam" id="1.25.40.10:FF:000197">
    <property type="entry name" value="Tetratricopeptide repeat domain 21B"/>
    <property type="match status" value="1"/>
</dbReference>
<evidence type="ECO:0000313" key="10">
    <source>
        <dbReference type="EMBL" id="NBJ62536.1"/>
    </source>
</evidence>
<dbReference type="InterPro" id="IPR056833">
    <property type="entry name" value="ARM_TT21_N"/>
</dbReference>
<dbReference type="Pfam" id="PF25062">
    <property type="entry name" value="ARM_TT21_N"/>
    <property type="match status" value="1"/>
</dbReference>
<dbReference type="InterPro" id="IPR013105">
    <property type="entry name" value="TPR_2"/>
</dbReference>
<dbReference type="PANTHER" id="PTHR14699">
    <property type="entry name" value="STI2 PROTEIN-RELATED"/>
    <property type="match status" value="1"/>
</dbReference>
<proteinExistence type="inferred from homology"/>
<feature type="domain" description="Tetratricopeptide repeat protein 21A/21B second ARM" evidence="5">
    <location>
        <begin position="268"/>
        <end position="543"/>
    </location>
</feature>
<dbReference type="Gene3D" id="1.25.40.10">
    <property type="entry name" value="Tetratricopeptide repeat domain"/>
    <property type="match status" value="4"/>
</dbReference>
<dbReference type="PROSITE" id="PS50293">
    <property type="entry name" value="TPR_REGION"/>
    <property type="match status" value="1"/>
</dbReference>
<sequence length="1329" mass="151736">MDDHDFKSIIQHYGREKFYHSMQNRSFEGLSKFSGNLCFRFFNGIALVLGNRNQEGIRELIPMQGEREYSMAVTLALMFAHKRCAVVDKEAILNLDSKLKEERKQLTAFSAYYSAVFLLLTGKYEKAKEYAERALKFNSNFPDALSLKGWSELLGGNRISQGTFELFEVALQSGKSIDASLGQVRYYQINNDYENAIAILNKLSIRYPELNIPLVEKMKSQLSNWHWDHSLETASRILNLEPTNLEALRVKILIFVCRDGNYGGAARELQKLFSAMGKVEPSNSELYFQIGQLFSRVCGRNGMILEETLKFIEKANQLSPANAVFLTECGYHAYLVGKMKEATKQFKSATKVDDSAIQALCGLTLCQLAEAGPSEQVSQQIEFLVEIQGSTKLPLLLWMSSKLLHDDSDRAIALMVEACEIQFKNLRTLSFGAEYLRRFDPDFLLEVARDLLQYSPIQLSVSMGSLSSREGLHISLKHSLNILEVIVKACPGLIQGVYLLAKVQFLCGEIHTSTSTLQHILTDIDPTYSEAHLLSAQINIQQKLFQRAAQNLEICLSHNFKVRENPTYHLFNGIILKNDHQYDEALKSFITAMSLIGVNTEAMSLKMNVMPLATNPPSKNVYSLSLADKVTLYLEMVDTYMLMNLNSDATKLMQDAMEEFSGTSEEGRLVIANADLSLRHGNVDTVLKLLGNIQSGQPYYIQAKTKMANIYLTHRKDRIAFAQCFRELVEEYPEPESYIMLGDAYMSIQEPDDALNAYKEALKRNPRDPNLASKLGRAYVKTHQYTKAINYYKEATMYPENSLLKLDLAELYLKLKQFTNAEQTLIDEIEGMKDDLEDVDVLQLRTKQLLLLARVREKAGHLNSSLSTLKEARDNQYKVQQRLNLDSSLIPEQRKILSKICVLMAEQAIHLRDNDQAVHHYKEAMKFSPQDVNILASVARLYMQVNNMDQCQQTCGQILQIDPNNESASVMMADLSFRRMDFEKAAYHFSQLLVNQPTYWTALARLIEVMRRSARLSEVTDFLMRAEQSCVQPSFDSGLNYCKGLYEWYIGNPNSALRFFNNARKDSEWGQQAIFNMIEICINPDGELPNESMSETNEFDFRDPQIMAIRTAERLLKELKPRPGCMDNESLNYKLLQNFILLATRQKTSIESSLQGFLTIAGQEEYKEHVGPILGMASAYVMLKQSQRAKNQLKRVAKSPWTFEDAEHLERCWLLLADLYIQANKMDMAAEFLNRILEHNKSCAKAYELCGMIAEKEQVYRSAATHYDAAWRYGGKTKPTIGYKLAYHYMKCKRYADAIDVCQQVLKLHPDFSMIRKDILDKCRNNLRN</sequence>
<dbReference type="Pfam" id="PF25060">
    <property type="entry name" value="ARM_TT21_2nd"/>
    <property type="match status" value="1"/>
</dbReference>
<organism evidence="10">
    <name type="scientific">Phlebotomus kandelakii</name>
    <dbReference type="NCBI Taxonomy" id="1109342"/>
    <lineage>
        <taxon>Eukaryota</taxon>
        <taxon>Metazoa</taxon>
        <taxon>Ecdysozoa</taxon>
        <taxon>Arthropoda</taxon>
        <taxon>Hexapoda</taxon>
        <taxon>Insecta</taxon>
        <taxon>Pterygota</taxon>
        <taxon>Neoptera</taxon>
        <taxon>Endopterygota</taxon>
        <taxon>Diptera</taxon>
        <taxon>Nematocera</taxon>
        <taxon>Psychodoidea</taxon>
        <taxon>Psychodidae</taxon>
        <taxon>Phlebotomus</taxon>
        <taxon>Larroussius</taxon>
    </lineage>
</organism>
<evidence type="ECO:0000259" key="5">
    <source>
        <dbReference type="Pfam" id="PF25060"/>
    </source>
</evidence>
<dbReference type="GO" id="GO:0035721">
    <property type="term" value="P:intraciliary retrograde transport"/>
    <property type="evidence" value="ECO:0007669"/>
    <property type="project" value="TreeGrafter"/>
</dbReference>
<evidence type="ECO:0000256" key="3">
    <source>
        <dbReference type="ARBA" id="ARBA00022803"/>
    </source>
</evidence>
<feature type="domain" description="Tetratricopeptide repeat protein 21A/21B fourth ARM" evidence="9">
    <location>
        <begin position="771"/>
        <end position="925"/>
    </location>
</feature>
<dbReference type="InterPro" id="IPR056834">
    <property type="entry name" value="ARM_TT21_C"/>
</dbReference>
<comment type="similarity">
    <text evidence="1">Belongs to the TTC21 family.</text>
</comment>
<feature type="domain" description="Tetratricopeptide repeat protein 21A/21B C-terminal ARM" evidence="7">
    <location>
        <begin position="1111"/>
        <end position="1324"/>
    </location>
</feature>
<dbReference type="InterPro" id="IPR056835">
    <property type="entry name" value="ARM_TT21_5th"/>
</dbReference>
<dbReference type="PROSITE" id="PS50005">
    <property type="entry name" value="TPR"/>
    <property type="match status" value="3"/>
</dbReference>
<dbReference type="SMART" id="SM00028">
    <property type="entry name" value="TPR"/>
    <property type="match status" value="11"/>
</dbReference>
<dbReference type="SUPFAM" id="SSF48452">
    <property type="entry name" value="TPR-like"/>
    <property type="match status" value="4"/>
</dbReference>
<evidence type="ECO:0000259" key="9">
    <source>
        <dbReference type="Pfam" id="PF25068"/>
    </source>
</evidence>
<keyword evidence="2" id="KW-0677">Repeat</keyword>
<name>A0A6B2EJT4_9DIPT</name>
<dbReference type="Pfam" id="PF25058">
    <property type="entry name" value="ARM_TT21"/>
    <property type="match status" value="1"/>
</dbReference>
<evidence type="ECO:0000256" key="4">
    <source>
        <dbReference type="PROSITE-ProRule" id="PRU00339"/>
    </source>
</evidence>
<evidence type="ECO:0000256" key="2">
    <source>
        <dbReference type="ARBA" id="ARBA00022737"/>
    </source>
</evidence>
<evidence type="ECO:0000259" key="8">
    <source>
        <dbReference type="Pfam" id="PF25064"/>
    </source>
</evidence>
<dbReference type="Pfam" id="PF07719">
    <property type="entry name" value="TPR_2"/>
    <property type="match status" value="1"/>
</dbReference>
<dbReference type="InterPro" id="IPR056832">
    <property type="entry name" value="ARM_TT21_2nd"/>
</dbReference>
<dbReference type="GO" id="GO:0061512">
    <property type="term" value="P:protein localization to cilium"/>
    <property type="evidence" value="ECO:0007669"/>
    <property type="project" value="TreeGrafter"/>
</dbReference>
<feature type="domain" description="Tetratricopeptide repeat protein 21A/21B fifth ARM repeats" evidence="8">
    <location>
        <begin position="966"/>
        <end position="1082"/>
    </location>
</feature>
<feature type="domain" description="Tetratricopeptide repeat protein 21A/21B N-terminal ARM repeat" evidence="6">
    <location>
        <begin position="10"/>
        <end position="230"/>
    </location>
</feature>
<dbReference type="PANTHER" id="PTHR14699:SF0">
    <property type="entry name" value="TETRATRICOPEPTIDE REPEAT PROTEIN 21 HOMOLOG"/>
    <property type="match status" value="1"/>
</dbReference>
<reference evidence="10" key="1">
    <citation type="submission" date="2019-10" db="EMBL/GenBank/DDBJ databases">
        <title>Short sand fly seasons in Tbilisi, Georgia, hinder development of host immunity to saliva of the visceral leishmaniasis vector Phlebotomus kandelakii.</title>
        <authorList>
            <person name="Oliveira F."/>
            <person name="Giorgobiani E."/>
            <person name="Guimaraes-Costa A.B."/>
            <person name="Abdeladhim M."/>
            <person name="Oristian J."/>
            <person name="Tskhvaradze L."/>
            <person name="Tsertsvadze N."/>
            <person name="Zakalashvili M."/>
            <person name="Valenzuela J.G."/>
            <person name="Kamhawi S."/>
        </authorList>
    </citation>
    <scope>NUCLEOTIDE SEQUENCE</scope>
    <source>
        <strain evidence="10">Wild-capture in Tbilisi</strain>
        <tissue evidence="10">Salivary glands</tissue>
    </source>
</reference>
<feature type="repeat" description="TPR" evidence="4">
    <location>
        <begin position="769"/>
        <end position="802"/>
    </location>
</feature>
<dbReference type="GO" id="GO:0005929">
    <property type="term" value="C:cilium"/>
    <property type="evidence" value="ECO:0007669"/>
    <property type="project" value="GOC"/>
</dbReference>
<dbReference type="FunFam" id="1.25.40.10:FF:000219">
    <property type="entry name" value="Tetratricopeptide repeat domain 21B"/>
    <property type="match status" value="1"/>
</dbReference>
<protein>
    <submittedName>
        <fullName evidence="10">Putative tpr repeat-containing protein</fullName>
    </submittedName>
</protein>
<dbReference type="GO" id="GO:0030991">
    <property type="term" value="C:intraciliary transport particle A"/>
    <property type="evidence" value="ECO:0007669"/>
    <property type="project" value="TreeGrafter"/>
</dbReference>
<dbReference type="Pfam" id="PF25064">
    <property type="entry name" value="ARM_TT21_5th"/>
    <property type="match status" value="1"/>
</dbReference>
<dbReference type="InterPro" id="IPR019734">
    <property type="entry name" value="TPR_rpt"/>
</dbReference>